<dbReference type="InterPro" id="IPR008271">
    <property type="entry name" value="Ser/Thr_kinase_AS"/>
</dbReference>
<comment type="similarity">
    <text evidence="1">Belongs to the protein kinase superfamily. AGC Ser/Thr protein kinase family. PDPK1 subfamily.</text>
</comment>
<keyword evidence="5 10" id="KW-0547">Nucleotide-binding</keyword>
<comment type="catalytic activity">
    <reaction evidence="9">
        <text>L-seryl-[protein] + ATP = O-phospho-L-seryl-[protein] + ADP + H(+)</text>
        <dbReference type="Rhea" id="RHEA:17989"/>
        <dbReference type="Rhea" id="RHEA-COMP:9863"/>
        <dbReference type="Rhea" id="RHEA-COMP:11604"/>
        <dbReference type="ChEBI" id="CHEBI:15378"/>
        <dbReference type="ChEBI" id="CHEBI:29999"/>
        <dbReference type="ChEBI" id="CHEBI:30616"/>
        <dbReference type="ChEBI" id="CHEBI:83421"/>
        <dbReference type="ChEBI" id="CHEBI:456216"/>
        <dbReference type="EC" id="2.7.11.1"/>
    </reaction>
</comment>
<proteinExistence type="inferred from homology"/>
<dbReference type="FunFam" id="1.10.510.10:FF:000163">
    <property type="entry name" value="3-phosphoinositide-dependent protein kinase 1"/>
    <property type="match status" value="1"/>
</dbReference>
<dbReference type="Gene3D" id="1.10.510.10">
    <property type="entry name" value="Transferase(Phosphotransferase) domain 1"/>
    <property type="match status" value="1"/>
</dbReference>
<sequence length="373" mass="41926">MNNEVNSLQLGKLSSQPTQIPEQNDLNLTHLKGRCPEDFDLLSIIGEGSYATVYLGKYKTSGKLYAVKVLDKRHMVREGKAKYAAVEKEALRKLSPHPYIVRLYYTFQDTYKLYFVLGYAKNGELLYYIRKLGSFGLDCVKFYSAELILAMEYMHSKGIVHRDIKPENLLLCENMHLILADFGTAKIISLVQDDSPLGRVSSFVGTADYVSPELLNYKRTSISSDLWALGCIIYQLIAGWPPFRGGTDYLTFQKVSNLDYTIPDGFPEEAADLIKQILVLDPQQRLGSNSRGGYENLKGHIFFEEVLWEQLHETTPPELKPYLPLADGPRGLTSEMNVGGDGILAHTAKNSLTASLTNDTNDYRHYTEAEGPS</sequence>
<dbReference type="SUPFAM" id="SSF56112">
    <property type="entry name" value="Protein kinase-like (PK-like)"/>
    <property type="match status" value="1"/>
</dbReference>
<dbReference type="InterPro" id="IPR011009">
    <property type="entry name" value="Kinase-like_dom_sf"/>
</dbReference>
<keyword evidence="4" id="KW-0808">Transferase</keyword>
<dbReference type="PANTHER" id="PTHR24356:SF163">
    <property type="entry name" value="3-PHOSPHOINOSITIDE-DEPENDENT PROTEIN KINASE 1-RELATED"/>
    <property type="match status" value="1"/>
</dbReference>
<evidence type="ECO:0000313" key="14">
    <source>
        <dbReference type="EMBL" id="KAJ3632062.1"/>
    </source>
</evidence>
<dbReference type="PROSITE" id="PS00107">
    <property type="entry name" value="PROTEIN_KINASE_ATP"/>
    <property type="match status" value="1"/>
</dbReference>
<dbReference type="InterPro" id="IPR017441">
    <property type="entry name" value="Protein_kinase_ATP_BS"/>
</dbReference>
<accession>A0AA38HJ32</accession>
<dbReference type="GO" id="GO:0005524">
    <property type="term" value="F:ATP binding"/>
    <property type="evidence" value="ECO:0007669"/>
    <property type="project" value="UniProtKB-UniRule"/>
</dbReference>
<dbReference type="PANTHER" id="PTHR24356">
    <property type="entry name" value="SERINE/THREONINE-PROTEIN KINASE"/>
    <property type="match status" value="1"/>
</dbReference>
<evidence type="ECO:0000256" key="2">
    <source>
        <dbReference type="ARBA" id="ARBA00012513"/>
    </source>
</evidence>
<dbReference type="InterPro" id="IPR039046">
    <property type="entry name" value="PDPK1"/>
</dbReference>
<evidence type="ECO:0000256" key="5">
    <source>
        <dbReference type="ARBA" id="ARBA00022741"/>
    </source>
</evidence>
<evidence type="ECO:0000256" key="9">
    <source>
        <dbReference type="ARBA" id="ARBA00048679"/>
    </source>
</evidence>
<dbReference type="EMBL" id="JALNTZ010000779">
    <property type="protein sequence ID" value="KAJ3632062.1"/>
    <property type="molecule type" value="Genomic_DNA"/>
</dbReference>
<evidence type="ECO:0000256" key="1">
    <source>
        <dbReference type="ARBA" id="ARBA00010006"/>
    </source>
</evidence>
<comment type="catalytic activity">
    <reaction evidence="8">
        <text>L-threonyl-[protein] + ATP = O-phospho-L-threonyl-[protein] + ADP + H(+)</text>
        <dbReference type="Rhea" id="RHEA:46608"/>
        <dbReference type="Rhea" id="RHEA-COMP:11060"/>
        <dbReference type="Rhea" id="RHEA-COMP:11605"/>
        <dbReference type="ChEBI" id="CHEBI:15378"/>
        <dbReference type="ChEBI" id="CHEBI:30013"/>
        <dbReference type="ChEBI" id="CHEBI:30616"/>
        <dbReference type="ChEBI" id="CHEBI:61977"/>
        <dbReference type="ChEBI" id="CHEBI:456216"/>
        <dbReference type="EC" id="2.7.11.1"/>
    </reaction>
</comment>
<dbReference type="FunFam" id="3.30.200.20:FF:000191">
    <property type="entry name" value="3-phosphoinositide-dependent protein kinase 2-like"/>
    <property type="match status" value="1"/>
</dbReference>
<evidence type="ECO:0000256" key="8">
    <source>
        <dbReference type="ARBA" id="ARBA00047899"/>
    </source>
</evidence>
<evidence type="ECO:0000256" key="4">
    <source>
        <dbReference type="ARBA" id="ARBA00022679"/>
    </source>
</evidence>
<evidence type="ECO:0000256" key="7">
    <source>
        <dbReference type="ARBA" id="ARBA00022840"/>
    </source>
</evidence>
<evidence type="ECO:0000259" key="13">
    <source>
        <dbReference type="PROSITE" id="PS50011"/>
    </source>
</evidence>
<keyword evidence="15" id="KW-1185">Reference proteome</keyword>
<evidence type="ECO:0000256" key="3">
    <source>
        <dbReference type="ARBA" id="ARBA00022527"/>
    </source>
</evidence>
<dbReference type="EC" id="2.7.11.1" evidence="2"/>
<evidence type="ECO:0000256" key="10">
    <source>
        <dbReference type="PROSITE-ProRule" id="PRU10141"/>
    </source>
</evidence>
<evidence type="ECO:0000313" key="15">
    <source>
        <dbReference type="Proteomes" id="UP001168821"/>
    </source>
</evidence>
<dbReference type="PROSITE" id="PS00108">
    <property type="entry name" value="PROTEIN_KINASE_ST"/>
    <property type="match status" value="1"/>
</dbReference>
<dbReference type="CDD" id="cd05581">
    <property type="entry name" value="STKc_PDK1"/>
    <property type="match status" value="1"/>
</dbReference>
<reference evidence="14" key="1">
    <citation type="journal article" date="2023" name="G3 (Bethesda)">
        <title>Whole genome assemblies of Zophobas morio and Tenebrio molitor.</title>
        <authorList>
            <person name="Kaur S."/>
            <person name="Stinson S.A."/>
            <person name="diCenzo G.C."/>
        </authorList>
    </citation>
    <scope>NUCLEOTIDE SEQUENCE</scope>
    <source>
        <strain evidence="14">QUZm001</strain>
    </source>
</reference>
<feature type="domain" description="Protein kinase" evidence="13">
    <location>
        <begin position="39"/>
        <end position="303"/>
    </location>
</feature>
<evidence type="ECO:0000256" key="12">
    <source>
        <dbReference type="SAM" id="MobiDB-lite"/>
    </source>
</evidence>
<gene>
    <name evidence="14" type="ORF">Zmor_024833</name>
</gene>
<feature type="region of interest" description="Disordered" evidence="12">
    <location>
        <begin position="1"/>
        <end position="20"/>
    </location>
</feature>
<evidence type="ECO:0000256" key="6">
    <source>
        <dbReference type="ARBA" id="ARBA00022777"/>
    </source>
</evidence>
<feature type="binding site" evidence="10">
    <location>
        <position position="68"/>
    </location>
    <ligand>
        <name>ATP</name>
        <dbReference type="ChEBI" id="CHEBI:30616"/>
    </ligand>
</feature>
<dbReference type="SMART" id="SM00220">
    <property type="entry name" value="S_TKc"/>
    <property type="match status" value="1"/>
</dbReference>
<protein>
    <recommendedName>
        <fullName evidence="2">non-specific serine/threonine protein kinase</fullName>
        <ecNumber evidence="2">2.7.11.1</ecNumber>
    </recommendedName>
</protein>
<dbReference type="Gene3D" id="3.30.200.20">
    <property type="entry name" value="Phosphorylase Kinase, domain 1"/>
    <property type="match status" value="1"/>
</dbReference>
<keyword evidence="6" id="KW-0418">Kinase</keyword>
<name>A0AA38HJ32_9CUCU</name>
<dbReference type="GO" id="GO:0004674">
    <property type="term" value="F:protein serine/threonine kinase activity"/>
    <property type="evidence" value="ECO:0007669"/>
    <property type="project" value="UniProtKB-KW"/>
</dbReference>
<keyword evidence="7 10" id="KW-0067">ATP-binding</keyword>
<dbReference type="GO" id="GO:0035556">
    <property type="term" value="P:intracellular signal transduction"/>
    <property type="evidence" value="ECO:0007669"/>
    <property type="project" value="TreeGrafter"/>
</dbReference>
<dbReference type="InterPro" id="IPR000719">
    <property type="entry name" value="Prot_kinase_dom"/>
</dbReference>
<dbReference type="Pfam" id="PF00069">
    <property type="entry name" value="Pkinase"/>
    <property type="match status" value="1"/>
</dbReference>
<dbReference type="InterPro" id="IPR050236">
    <property type="entry name" value="Ser_Thr_kinase_AGC"/>
</dbReference>
<keyword evidence="3 11" id="KW-0723">Serine/threonine-protein kinase</keyword>
<organism evidence="14 15">
    <name type="scientific">Zophobas morio</name>
    <dbReference type="NCBI Taxonomy" id="2755281"/>
    <lineage>
        <taxon>Eukaryota</taxon>
        <taxon>Metazoa</taxon>
        <taxon>Ecdysozoa</taxon>
        <taxon>Arthropoda</taxon>
        <taxon>Hexapoda</taxon>
        <taxon>Insecta</taxon>
        <taxon>Pterygota</taxon>
        <taxon>Neoptera</taxon>
        <taxon>Endopterygota</taxon>
        <taxon>Coleoptera</taxon>
        <taxon>Polyphaga</taxon>
        <taxon>Cucujiformia</taxon>
        <taxon>Tenebrionidae</taxon>
        <taxon>Zophobas</taxon>
    </lineage>
</organism>
<dbReference type="PROSITE" id="PS50011">
    <property type="entry name" value="PROTEIN_KINASE_DOM"/>
    <property type="match status" value="1"/>
</dbReference>
<comment type="caution">
    <text evidence="14">The sequence shown here is derived from an EMBL/GenBank/DDBJ whole genome shotgun (WGS) entry which is preliminary data.</text>
</comment>
<dbReference type="AlphaFoldDB" id="A0AA38HJ32"/>
<dbReference type="Proteomes" id="UP001168821">
    <property type="component" value="Unassembled WGS sequence"/>
</dbReference>
<evidence type="ECO:0000256" key="11">
    <source>
        <dbReference type="RuleBase" id="RU000304"/>
    </source>
</evidence>